<dbReference type="OrthoDB" id="446074at2759"/>
<keyword evidence="11" id="KW-0150">Chloroplast</keyword>
<sequence>MLRPSRAATARVSASSATQQARAIQFRPCIDIHKGKVKQIVGSTLVDLPAADAGGASTSGGGEAALRTNFVSDKPSSWYAELYARDGLTGGHVIMLGGDDASRAAARGALGAWPGGLQLGGGVTADNASEWLDAGASHVIVTSYVFREGRLEEGRLADMVSRVGRSRLVLDLSCRKRDGQYYVVTDRWQRFSSLALSEATLARLAASADEFLVHGVDVEGMQLGIDDELVELLGRWSPIPVTYAGGARTLEDLERVRASGRGRVDITVGSALDIFGGGLPYSEVVAWHRRQAAAAAAAAGAS</sequence>
<evidence type="ECO:0000256" key="1">
    <source>
        <dbReference type="ARBA" id="ARBA00001959"/>
    </source>
</evidence>
<evidence type="ECO:0000256" key="4">
    <source>
        <dbReference type="ARBA" id="ARBA00012550"/>
    </source>
</evidence>
<keyword evidence="6 10" id="KW-0368">Histidine biosynthesis</keyword>
<name>A0A2V0P3F2_9CHLO</name>
<gene>
    <name evidence="12" type="ORF">Rsub_07215</name>
</gene>
<dbReference type="InterPro" id="IPR044524">
    <property type="entry name" value="Isoase_HisA-like"/>
</dbReference>
<dbReference type="FunFam" id="3.20.20.70:FF:000110">
    <property type="entry name" value="1-(5-phosphoribosyl)-5-[(5-phosphoribosylamino)methylideneamino] imidazole-4-carboxamide isomerase, chloroplastic"/>
    <property type="match status" value="1"/>
</dbReference>
<dbReference type="FunCoup" id="A0A2V0P3F2">
    <property type="interactions" value="552"/>
</dbReference>
<dbReference type="Proteomes" id="UP000247498">
    <property type="component" value="Unassembled WGS sequence"/>
</dbReference>
<comment type="catalytic activity">
    <reaction evidence="8">
        <text>1-(5-phospho-beta-D-ribosyl)-5-[(5-phospho-beta-D-ribosylamino)methylideneamino]imidazole-4-carboxamide = 5-[(5-phospho-1-deoxy-D-ribulos-1-ylimino)methylamino]-1-(5-phospho-beta-D-ribosyl)imidazole-4-carboxamide</text>
        <dbReference type="Rhea" id="RHEA:15469"/>
        <dbReference type="ChEBI" id="CHEBI:58435"/>
        <dbReference type="ChEBI" id="CHEBI:58525"/>
        <dbReference type="EC" id="5.3.1.16"/>
    </reaction>
    <physiologicalReaction direction="left-to-right" evidence="8">
        <dbReference type="Rhea" id="RHEA:15470"/>
    </physiologicalReaction>
</comment>
<dbReference type="GO" id="GO:0009507">
    <property type="term" value="C:chloroplast"/>
    <property type="evidence" value="ECO:0007669"/>
    <property type="project" value="UniProtKB-SubCell"/>
</dbReference>
<dbReference type="InterPro" id="IPR013785">
    <property type="entry name" value="Aldolase_TIM"/>
</dbReference>
<evidence type="ECO:0000256" key="2">
    <source>
        <dbReference type="ARBA" id="ARBA00005133"/>
    </source>
</evidence>
<keyword evidence="5 10" id="KW-0028">Amino-acid biosynthesis</keyword>
<dbReference type="InterPro" id="IPR011060">
    <property type="entry name" value="RibuloseP-bd_barrel"/>
</dbReference>
<dbReference type="STRING" id="307507.A0A2V0P3F2"/>
<keyword evidence="11" id="KW-0934">Plastid</keyword>
<evidence type="ECO:0000256" key="10">
    <source>
        <dbReference type="RuleBase" id="RU003657"/>
    </source>
</evidence>
<evidence type="ECO:0000256" key="8">
    <source>
        <dbReference type="ARBA" id="ARBA00093256"/>
    </source>
</evidence>
<dbReference type="Pfam" id="PF00977">
    <property type="entry name" value="His_biosynth"/>
    <property type="match status" value="1"/>
</dbReference>
<dbReference type="InterPro" id="IPR011858">
    <property type="entry name" value="His6/HISN3"/>
</dbReference>
<comment type="subcellular location">
    <subcellularLocation>
        <location evidence="11">Plastid</location>
        <location evidence="11">Chloroplast</location>
    </subcellularLocation>
</comment>
<dbReference type="GO" id="GO:0000162">
    <property type="term" value="P:L-tryptophan biosynthetic process"/>
    <property type="evidence" value="ECO:0007669"/>
    <property type="project" value="TreeGrafter"/>
</dbReference>
<dbReference type="PANTHER" id="PTHR43090">
    <property type="entry name" value="1-(5-PHOSPHORIBOSYL)-5-[(5-PHOSPHORIBOSYLAMINO)METHYLIDENEAMINO] IMIDAZOLE-4-CARBOXAMIDE ISOMERASE"/>
    <property type="match status" value="1"/>
</dbReference>
<evidence type="ECO:0000313" key="13">
    <source>
        <dbReference type="Proteomes" id="UP000247498"/>
    </source>
</evidence>
<evidence type="ECO:0000313" key="12">
    <source>
        <dbReference type="EMBL" id="GBF94401.1"/>
    </source>
</evidence>
<dbReference type="SUPFAM" id="SSF51366">
    <property type="entry name" value="Ribulose-phoshate binding barrel"/>
    <property type="match status" value="1"/>
</dbReference>
<evidence type="ECO:0000256" key="6">
    <source>
        <dbReference type="ARBA" id="ARBA00023102"/>
    </source>
</evidence>
<accession>A0A2V0P3F2</accession>
<dbReference type="PANTHER" id="PTHR43090:SF2">
    <property type="entry name" value="1-(5-PHOSPHORIBOSYL)-5-[(5-PHOSPHORIBOSYLAMINO)METHYLIDENEAMINO] IMIDAZOLE-4-CARBOXAMIDE ISOMERASE"/>
    <property type="match status" value="1"/>
</dbReference>
<dbReference type="UniPathway" id="UPA00031">
    <property type="reaction ID" value="UER00009"/>
</dbReference>
<keyword evidence="7 11" id="KW-0413">Isomerase</keyword>
<comment type="caution">
    <text evidence="12">The sequence shown here is derived from an EMBL/GenBank/DDBJ whole genome shotgun (WGS) entry which is preliminary data.</text>
</comment>
<dbReference type="GO" id="GO:0003949">
    <property type="term" value="F:1-(5-phosphoribosyl)-5-[(5-phosphoribosylamino)methylideneamino]imidazole-4-carboxamide isomerase activity"/>
    <property type="evidence" value="ECO:0007669"/>
    <property type="project" value="UniProtKB-EC"/>
</dbReference>
<dbReference type="CDD" id="cd04723">
    <property type="entry name" value="HisA_HisF"/>
    <property type="match status" value="1"/>
</dbReference>
<dbReference type="GO" id="GO:0000105">
    <property type="term" value="P:L-histidine biosynthetic process"/>
    <property type="evidence" value="ECO:0007669"/>
    <property type="project" value="UniProtKB-UniPathway"/>
</dbReference>
<organism evidence="12 13">
    <name type="scientific">Raphidocelis subcapitata</name>
    <dbReference type="NCBI Taxonomy" id="307507"/>
    <lineage>
        <taxon>Eukaryota</taxon>
        <taxon>Viridiplantae</taxon>
        <taxon>Chlorophyta</taxon>
        <taxon>core chlorophytes</taxon>
        <taxon>Chlorophyceae</taxon>
        <taxon>CS clade</taxon>
        <taxon>Sphaeropleales</taxon>
        <taxon>Selenastraceae</taxon>
        <taxon>Raphidocelis</taxon>
    </lineage>
</organism>
<comment type="pathway">
    <text evidence="2 11">Amino-acid biosynthesis; L-histidine biosynthesis; L-histidine from 5-phospho-alpha-D-ribose 1-diphosphate: step 4/9.</text>
</comment>
<dbReference type="EC" id="5.3.1.16" evidence="4 11"/>
<comment type="similarity">
    <text evidence="3 10">Belongs to the HisA/HisF family.</text>
</comment>
<comment type="cofactor">
    <cofactor evidence="1">
        <name>Na(+)</name>
        <dbReference type="ChEBI" id="CHEBI:29101"/>
    </cofactor>
</comment>
<evidence type="ECO:0000256" key="3">
    <source>
        <dbReference type="ARBA" id="ARBA00009667"/>
    </source>
</evidence>
<dbReference type="InParanoid" id="A0A2V0P3F2"/>
<evidence type="ECO:0000256" key="7">
    <source>
        <dbReference type="ARBA" id="ARBA00023235"/>
    </source>
</evidence>
<dbReference type="AlphaFoldDB" id="A0A2V0P3F2"/>
<proteinExistence type="inferred from homology"/>
<evidence type="ECO:0000256" key="5">
    <source>
        <dbReference type="ARBA" id="ARBA00022605"/>
    </source>
</evidence>
<reference evidence="12 13" key="1">
    <citation type="journal article" date="2018" name="Sci. Rep.">
        <title>Raphidocelis subcapitata (=Pseudokirchneriella subcapitata) provides an insight into genome evolution and environmental adaptations in the Sphaeropleales.</title>
        <authorList>
            <person name="Suzuki S."/>
            <person name="Yamaguchi H."/>
            <person name="Nakajima N."/>
            <person name="Kawachi M."/>
        </authorList>
    </citation>
    <scope>NUCLEOTIDE SEQUENCE [LARGE SCALE GENOMIC DNA]</scope>
    <source>
        <strain evidence="12 13">NIES-35</strain>
    </source>
</reference>
<evidence type="ECO:0000256" key="9">
    <source>
        <dbReference type="ARBA" id="ARBA00093606"/>
    </source>
</evidence>
<keyword evidence="13" id="KW-1185">Reference proteome</keyword>
<dbReference type="NCBIfam" id="TIGR02129">
    <property type="entry name" value="hisA_euk"/>
    <property type="match status" value="1"/>
</dbReference>
<evidence type="ECO:0000256" key="11">
    <source>
        <dbReference type="RuleBase" id="RU364022"/>
    </source>
</evidence>
<dbReference type="EMBL" id="BDRX01000051">
    <property type="protein sequence ID" value="GBF94401.1"/>
    <property type="molecule type" value="Genomic_DNA"/>
</dbReference>
<dbReference type="Gene3D" id="3.20.20.70">
    <property type="entry name" value="Aldolase class I"/>
    <property type="match status" value="1"/>
</dbReference>
<dbReference type="InterPro" id="IPR006062">
    <property type="entry name" value="His_biosynth"/>
</dbReference>
<protein>
    <recommendedName>
        <fullName evidence="9 11">1-(5-phosphoribosyl)-5-[(5-phosphoribosylamino)methylideneamino] imidazole-4-carboxamide isomerase HISN3, chloroplastic</fullName>
        <ecNumber evidence="4 11">5.3.1.16</ecNumber>
    </recommendedName>
    <alternativeName>
        <fullName evidence="11">5-proFAR isomerase</fullName>
    </alternativeName>
    <alternativeName>
        <fullName evidence="11">Phosphoribosylformimino-5-aminoimidazole carboxamide ribotide isomerase</fullName>
    </alternativeName>
</protein>